<proteinExistence type="predicted"/>
<name>A0A0B3RQQ2_9RHOB</name>
<gene>
    <name evidence="2" type="ORF">OA50_05203</name>
</gene>
<comment type="caution">
    <text evidence="2">The sequence shown here is derived from an EMBL/GenBank/DDBJ whole genome shotgun (WGS) entry which is preliminary data.</text>
</comment>
<dbReference type="RefSeq" id="WP_043146460.1">
    <property type="nucleotide sequence ID" value="NZ_JSUQ01000029.1"/>
</dbReference>
<dbReference type="AlphaFoldDB" id="A0A0B3RQQ2"/>
<protein>
    <submittedName>
        <fullName evidence="2">Uncharacterized protein</fullName>
    </submittedName>
</protein>
<reference evidence="2 3" key="1">
    <citation type="submission" date="2014-10" db="EMBL/GenBank/DDBJ databases">
        <title>Genome sequence of Ponticoccus sp. strain UMTAT08 isolated from clonal culture of toxic dinoflagellate Alexandrium tamiyavanichii.</title>
        <authorList>
            <person name="Gan H.Y."/>
            <person name="Muhd D.-D."/>
            <person name="Mohd Noor M.E."/>
            <person name="Yeong Y.S."/>
            <person name="Usup G."/>
        </authorList>
    </citation>
    <scope>NUCLEOTIDE SEQUENCE [LARGE SCALE GENOMIC DNA]</scope>
    <source>
        <strain evidence="2 3">UMTAT08</strain>
    </source>
</reference>
<keyword evidence="1" id="KW-0175">Coiled coil</keyword>
<evidence type="ECO:0000313" key="3">
    <source>
        <dbReference type="Proteomes" id="UP000030960"/>
    </source>
</evidence>
<evidence type="ECO:0000256" key="1">
    <source>
        <dbReference type="SAM" id="Coils"/>
    </source>
</evidence>
<dbReference type="Proteomes" id="UP000030960">
    <property type="component" value="Unassembled WGS sequence"/>
</dbReference>
<accession>A0A0B3RQQ2</accession>
<keyword evidence="3" id="KW-1185">Reference proteome</keyword>
<evidence type="ECO:0000313" key="2">
    <source>
        <dbReference type="EMBL" id="KHQ50207.1"/>
    </source>
</evidence>
<feature type="coiled-coil region" evidence="1">
    <location>
        <begin position="35"/>
        <end position="62"/>
    </location>
</feature>
<organism evidence="2 3">
    <name type="scientific">Mameliella alba</name>
    <dbReference type="NCBI Taxonomy" id="561184"/>
    <lineage>
        <taxon>Bacteria</taxon>
        <taxon>Pseudomonadati</taxon>
        <taxon>Pseudomonadota</taxon>
        <taxon>Alphaproteobacteria</taxon>
        <taxon>Rhodobacterales</taxon>
        <taxon>Roseobacteraceae</taxon>
        <taxon>Mameliella</taxon>
    </lineage>
</organism>
<dbReference type="EMBL" id="JSUQ01000029">
    <property type="protein sequence ID" value="KHQ50207.1"/>
    <property type="molecule type" value="Genomic_DNA"/>
</dbReference>
<sequence>MKLNNYLHSLNWDLSKTRQAIAALEPLFEVRERTVLKKESELRQANEELREVSIAISTLRQHEGELLSDILEGSDIGDRRH</sequence>